<feature type="active site" description="Proton acceptor" evidence="13">
    <location>
        <position position="67"/>
    </location>
</feature>
<feature type="binding site" evidence="13">
    <location>
        <position position="211"/>
    </location>
    <ligand>
        <name>Zn(2+)</name>
        <dbReference type="ChEBI" id="CHEBI:29105"/>
        <label>2</label>
        <note>catalytic</note>
    </ligand>
</feature>
<protein>
    <recommendedName>
        <fullName evidence="2 13">Ribonuclease Z</fullName>
        <shortName evidence="13">RNase Z</shortName>
        <ecNumber evidence="2 13">3.1.26.11</ecNumber>
    </recommendedName>
    <alternativeName>
        <fullName evidence="13">tRNA 3 endonuclease</fullName>
    </alternativeName>
    <alternativeName>
        <fullName evidence="13">tRNase Z</fullName>
    </alternativeName>
</protein>
<evidence type="ECO:0000256" key="7">
    <source>
        <dbReference type="ARBA" id="ARBA00022801"/>
    </source>
</evidence>
<accession>A0A559IZN4</accession>
<dbReference type="Pfam" id="PF23023">
    <property type="entry name" value="Anti-Pycsar_Apyc1"/>
    <property type="match status" value="1"/>
</dbReference>
<dbReference type="Proteomes" id="UP000318102">
    <property type="component" value="Unassembled WGS sequence"/>
</dbReference>
<evidence type="ECO:0000313" key="15">
    <source>
        <dbReference type="EMBL" id="TVX93089.1"/>
    </source>
</evidence>
<feature type="binding site" evidence="13">
    <location>
        <position position="68"/>
    </location>
    <ligand>
        <name>Zn(2+)</name>
        <dbReference type="ChEBI" id="CHEBI:29105"/>
        <label>2</label>
        <note>catalytic</note>
    </ligand>
</feature>
<dbReference type="Gene3D" id="3.60.15.10">
    <property type="entry name" value="Ribonuclease Z/Hydroxyacylglutathione hydrolase-like"/>
    <property type="match status" value="1"/>
</dbReference>
<evidence type="ECO:0000256" key="6">
    <source>
        <dbReference type="ARBA" id="ARBA00022759"/>
    </source>
</evidence>
<dbReference type="NCBIfam" id="TIGR02651">
    <property type="entry name" value="RNase_Z"/>
    <property type="match status" value="1"/>
</dbReference>
<dbReference type="InterPro" id="IPR013471">
    <property type="entry name" value="RNase_Z/BN"/>
</dbReference>
<feature type="binding site" evidence="13">
    <location>
        <position position="65"/>
    </location>
    <ligand>
        <name>Zn(2+)</name>
        <dbReference type="ChEBI" id="CHEBI:29105"/>
        <label>1</label>
        <note>catalytic</note>
    </ligand>
</feature>
<dbReference type="SUPFAM" id="SSF56281">
    <property type="entry name" value="Metallo-hydrolase/oxidoreductase"/>
    <property type="match status" value="1"/>
</dbReference>
<gene>
    <name evidence="13 15" type="primary">rnz</name>
    <name evidence="15" type="ORF">FPZ44_08460</name>
</gene>
<comment type="cofactor">
    <cofactor evidence="13">
        <name>Zn(2+)</name>
        <dbReference type="ChEBI" id="CHEBI:29105"/>
    </cofactor>
    <text evidence="13">Binds 2 Zn(2+) ions.</text>
</comment>
<dbReference type="GO" id="GO:0042802">
    <property type="term" value="F:identical protein binding"/>
    <property type="evidence" value="ECO:0007669"/>
    <property type="project" value="UniProtKB-ARBA"/>
</dbReference>
<evidence type="ECO:0000256" key="8">
    <source>
        <dbReference type="ARBA" id="ARBA00022833"/>
    </source>
</evidence>
<dbReference type="PANTHER" id="PTHR46018">
    <property type="entry name" value="ZINC PHOSPHODIESTERASE ELAC PROTEIN 1"/>
    <property type="match status" value="1"/>
</dbReference>
<comment type="similarity">
    <text evidence="13">Belongs to the RNase Z family.</text>
</comment>
<evidence type="ECO:0000256" key="2">
    <source>
        <dbReference type="ARBA" id="ARBA00012477"/>
    </source>
</evidence>
<dbReference type="OrthoDB" id="9800940at2"/>
<evidence type="ECO:0000256" key="3">
    <source>
        <dbReference type="ARBA" id="ARBA00022694"/>
    </source>
</evidence>
<comment type="subunit">
    <text evidence="1 13">Homodimer.</text>
</comment>
<feature type="binding site" evidence="13">
    <location>
        <position position="63"/>
    </location>
    <ligand>
        <name>Zn(2+)</name>
        <dbReference type="ChEBI" id="CHEBI:29105"/>
        <label>1</label>
        <note>catalytic</note>
    </ligand>
</feature>
<evidence type="ECO:0000256" key="4">
    <source>
        <dbReference type="ARBA" id="ARBA00022722"/>
    </source>
</evidence>
<dbReference type="Pfam" id="PF12706">
    <property type="entry name" value="Lactamase_B_2"/>
    <property type="match status" value="1"/>
</dbReference>
<feature type="binding site" evidence="13">
    <location>
        <position position="269"/>
    </location>
    <ligand>
        <name>Zn(2+)</name>
        <dbReference type="ChEBI" id="CHEBI:29105"/>
        <label>2</label>
        <note>catalytic</note>
    </ligand>
</feature>
<evidence type="ECO:0000256" key="9">
    <source>
        <dbReference type="ARBA" id="ARBA00034221"/>
    </source>
</evidence>
<sequence>MDIYFLGTGAGMPSTTRNVSSLALRLTEERGTFWLFDCGEGTQHQLLHSPLKMSKCEFIFITHLHGDHLFGLPGFLSSRSYQGGQTPLTVFGPKGIGDYMKVCFGVSRTEVSYPLLIKEIEPGVVWEDDQFIVTAMQLSHRIPTLGYRIVEKDRPGKLKFELLRDKGIPPGPVYGQLKQGKDVQLPNGELLFATSVLGEPLPGRTVAILGDTKPCDNAVRLARNADLLVHEATYMHDKADNANEYGHSTAQQAAEIAREAGAKKLALNHFSSRYKEGEQMDELLTEAQSVFPNTVLALEHHVVTIAEGAEGTA</sequence>
<feature type="binding site" evidence="13">
    <location>
        <position position="140"/>
    </location>
    <ligand>
        <name>Zn(2+)</name>
        <dbReference type="ChEBI" id="CHEBI:29105"/>
        <label>1</label>
        <note>catalytic</note>
    </ligand>
</feature>
<comment type="catalytic activity">
    <reaction evidence="11">
        <text>3',5'-cyclic UMP + H2O = UMP + H(+)</text>
        <dbReference type="Rhea" id="RHEA:70575"/>
        <dbReference type="ChEBI" id="CHEBI:15377"/>
        <dbReference type="ChEBI" id="CHEBI:15378"/>
        <dbReference type="ChEBI" id="CHEBI:57865"/>
        <dbReference type="ChEBI" id="CHEBI:184387"/>
    </reaction>
    <physiologicalReaction direction="left-to-right" evidence="11">
        <dbReference type="Rhea" id="RHEA:70576"/>
    </physiologicalReaction>
</comment>
<organism evidence="15 16">
    <name type="scientific">Paenibacillus agilis</name>
    <dbReference type="NCBI Taxonomy" id="3020863"/>
    <lineage>
        <taxon>Bacteria</taxon>
        <taxon>Bacillati</taxon>
        <taxon>Bacillota</taxon>
        <taxon>Bacilli</taxon>
        <taxon>Bacillales</taxon>
        <taxon>Paenibacillaceae</taxon>
        <taxon>Paenibacillus</taxon>
    </lineage>
</organism>
<proteinExistence type="inferred from homology"/>
<evidence type="ECO:0000256" key="12">
    <source>
        <dbReference type="ARBA" id="ARBA00057812"/>
    </source>
</evidence>
<evidence type="ECO:0000256" key="11">
    <source>
        <dbReference type="ARBA" id="ARBA00048505"/>
    </source>
</evidence>
<keyword evidence="4 13" id="KW-0540">Nuclease</keyword>
<keyword evidence="8 13" id="KW-0862">Zinc</keyword>
<dbReference type="AlphaFoldDB" id="A0A559IZN4"/>
<feature type="domain" description="Metallo-beta-lactamase" evidence="14">
    <location>
        <begin position="202"/>
        <end position="270"/>
    </location>
</feature>
<dbReference type="EC" id="3.1.26.11" evidence="2 13"/>
<dbReference type="PANTHER" id="PTHR46018:SF2">
    <property type="entry name" value="ZINC PHOSPHODIESTERASE ELAC PROTEIN 1"/>
    <property type="match status" value="1"/>
</dbReference>
<dbReference type="InterPro" id="IPR001279">
    <property type="entry name" value="Metallo-B-lactamas"/>
</dbReference>
<dbReference type="CDD" id="cd07717">
    <property type="entry name" value="RNaseZ_ZiPD-like_MBL-fold"/>
    <property type="match status" value="1"/>
</dbReference>
<dbReference type="NCBIfam" id="NF000801">
    <property type="entry name" value="PRK00055.1-3"/>
    <property type="match status" value="1"/>
</dbReference>
<dbReference type="RefSeq" id="WP_144989230.1">
    <property type="nucleotide sequence ID" value="NZ_VNJK01000001.1"/>
</dbReference>
<keyword evidence="5 13" id="KW-0479">Metal-binding</keyword>
<dbReference type="GO" id="GO:0008270">
    <property type="term" value="F:zinc ion binding"/>
    <property type="evidence" value="ECO:0007669"/>
    <property type="project" value="UniProtKB-UniRule"/>
</dbReference>
<reference evidence="15 16" key="1">
    <citation type="submission" date="2019-07" db="EMBL/GenBank/DDBJ databases">
        <authorList>
            <person name="Kim J."/>
        </authorList>
    </citation>
    <scope>NUCLEOTIDE SEQUENCE [LARGE SCALE GENOMIC DNA]</scope>
    <source>
        <strain evidence="15 16">N4</strain>
    </source>
</reference>
<name>A0A559IZN4_9BACL</name>
<feature type="binding site" evidence="13">
    <location>
        <position position="211"/>
    </location>
    <ligand>
        <name>Zn(2+)</name>
        <dbReference type="ChEBI" id="CHEBI:29105"/>
        <label>1</label>
        <note>catalytic</note>
    </ligand>
</feature>
<dbReference type="InterPro" id="IPR036866">
    <property type="entry name" value="RibonucZ/Hydroxyglut_hydro"/>
</dbReference>
<keyword evidence="16" id="KW-1185">Reference proteome</keyword>
<keyword evidence="3 13" id="KW-0819">tRNA processing</keyword>
<dbReference type="FunFam" id="3.60.15.10:FF:000002">
    <property type="entry name" value="Ribonuclease Z"/>
    <property type="match status" value="1"/>
</dbReference>
<dbReference type="HAMAP" id="MF_01818">
    <property type="entry name" value="RNase_Z_BN"/>
    <property type="match status" value="1"/>
</dbReference>
<comment type="catalytic activity">
    <reaction evidence="13">
        <text>Endonucleolytic cleavage of RNA, removing extra 3' nucleotides from tRNA precursor, generating 3' termini of tRNAs. A 3'-hydroxy group is left at the tRNA terminus and a 5'-phosphoryl group is left at the trailer molecule.</text>
        <dbReference type="EC" id="3.1.26.11"/>
    </reaction>
</comment>
<evidence type="ECO:0000256" key="5">
    <source>
        <dbReference type="ARBA" id="ARBA00022723"/>
    </source>
</evidence>
<evidence type="ECO:0000256" key="13">
    <source>
        <dbReference type="HAMAP-Rule" id="MF_01818"/>
    </source>
</evidence>
<keyword evidence="6 13" id="KW-0255">Endonuclease</keyword>
<comment type="catalytic activity">
    <reaction evidence="9">
        <text>3',5'-cyclic CMP + H2O = CMP + H(+)</text>
        <dbReference type="Rhea" id="RHEA:72675"/>
        <dbReference type="ChEBI" id="CHEBI:15377"/>
        <dbReference type="ChEBI" id="CHEBI:15378"/>
        <dbReference type="ChEBI" id="CHEBI:58003"/>
        <dbReference type="ChEBI" id="CHEBI:60377"/>
    </reaction>
    <physiologicalReaction direction="left-to-right" evidence="9">
        <dbReference type="Rhea" id="RHEA:72676"/>
    </physiologicalReaction>
</comment>
<feature type="binding site" evidence="13">
    <location>
        <position position="67"/>
    </location>
    <ligand>
        <name>Zn(2+)</name>
        <dbReference type="ChEBI" id="CHEBI:29105"/>
        <label>2</label>
        <note>catalytic</note>
    </ligand>
</feature>
<keyword evidence="7 13" id="KW-0378">Hydrolase</keyword>
<evidence type="ECO:0000259" key="14">
    <source>
        <dbReference type="Pfam" id="PF12706"/>
    </source>
</evidence>
<dbReference type="GO" id="GO:0042781">
    <property type="term" value="F:3'-tRNA processing endoribonuclease activity"/>
    <property type="evidence" value="ECO:0007669"/>
    <property type="project" value="UniProtKB-UniRule"/>
</dbReference>
<evidence type="ECO:0000313" key="16">
    <source>
        <dbReference type="Proteomes" id="UP000318102"/>
    </source>
</evidence>
<evidence type="ECO:0000256" key="1">
    <source>
        <dbReference type="ARBA" id="ARBA00011738"/>
    </source>
</evidence>
<comment type="caution">
    <text evidence="15">The sequence shown here is derived from an EMBL/GenBank/DDBJ whole genome shotgun (WGS) entry which is preliminary data.</text>
</comment>
<dbReference type="EMBL" id="VNJK01000001">
    <property type="protein sequence ID" value="TVX93089.1"/>
    <property type="molecule type" value="Genomic_DNA"/>
</dbReference>
<comment type="function">
    <text evidence="12 13">Zinc phosphodiesterase, which displays some tRNA 3'-processing endonuclease activity. Probably involved in tRNA maturation, by removing a 3'-trailer from precursor tRNA.</text>
</comment>
<comment type="function">
    <text evidence="10">Counteracts the endogenous Pycsar antiviral defense system. Phosphodiesterase that enables metal-dependent hydrolysis of host cyclic nucleotide Pycsar defense signals such as cCMP and cUMP.</text>
</comment>
<evidence type="ECO:0000256" key="10">
    <source>
        <dbReference type="ARBA" id="ARBA00034301"/>
    </source>
</evidence>